<evidence type="ECO:0000313" key="4">
    <source>
        <dbReference type="Proteomes" id="UP000063699"/>
    </source>
</evidence>
<dbReference type="AlphaFoldDB" id="A0A0N9HVV9"/>
<organism evidence="3 4">
    <name type="scientific">Kibdelosporangium phytohabitans</name>
    <dbReference type="NCBI Taxonomy" id="860235"/>
    <lineage>
        <taxon>Bacteria</taxon>
        <taxon>Bacillati</taxon>
        <taxon>Actinomycetota</taxon>
        <taxon>Actinomycetes</taxon>
        <taxon>Pseudonocardiales</taxon>
        <taxon>Pseudonocardiaceae</taxon>
        <taxon>Kibdelosporangium</taxon>
    </lineage>
</organism>
<dbReference type="STRING" id="860235.AOZ06_22730"/>
<dbReference type="PANTHER" id="PTHR46825:SF9">
    <property type="entry name" value="BETA-LACTAMASE-RELATED DOMAIN-CONTAINING PROTEIN"/>
    <property type="match status" value="1"/>
</dbReference>
<dbReference type="KEGG" id="kphy:AOZ06_22730"/>
<protein>
    <recommendedName>
        <fullName evidence="2">Beta-lactamase-related domain-containing protein</fullName>
    </recommendedName>
</protein>
<keyword evidence="1" id="KW-0732">Signal</keyword>
<proteinExistence type="predicted"/>
<name>A0A0N9HVV9_9PSEU</name>
<evidence type="ECO:0000313" key="3">
    <source>
        <dbReference type="EMBL" id="ALG09349.1"/>
    </source>
</evidence>
<dbReference type="SUPFAM" id="SSF56601">
    <property type="entry name" value="beta-lactamase/transpeptidase-like"/>
    <property type="match status" value="1"/>
</dbReference>
<sequence length="385" mass="41101">MWRGFLALTVGMAVVVPTTAAATPGNDLGKRMDEALERAASQFGDAGVQAVAVRDGRVVWSGKRGKAINDPAKRVTDQTMFSYASLSKLILATFVLHQVENGVLDLDKPIAAYVGDEVAGSRVVTVRMLLTHTAGYPDLYGDPATAPLFPPGDQYKPDRPYTFEMLNAGIRQPVDPGKKFEYSNTGYIILGHVLAKVAGGDAALVRAYRNFLRRAGTPQVPITDDILTMERTQRALSRFSHGYTRLADGTLEDFFTAYGATGIPTDLYGLPFTDGAFSGTATGAALVLDAAFTRGTLLRPETVQMMTKPTPQSGNAPYGMGTSPTTAAGRTWQGHAGAYGGFGSMAGTDRSRGLTIAVTSNRLALDKHPASVIWEELAKTASTRR</sequence>
<keyword evidence="4" id="KW-1185">Reference proteome</keyword>
<dbReference type="Pfam" id="PF00144">
    <property type="entry name" value="Beta-lactamase"/>
    <property type="match status" value="1"/>
</dbReference>
<feature type="signal peptide" evidence="1">
    <location>
        <begin position="1"/>
        <end position="22"/>
    </location>
</feature>
<dbReference type="PANTHER" id="PTHR46825">
    <property type="entry name" value="D-ALANYL-D-ALANINE-CARBOXYPEPTIDASE/ENDOPEPTIDASE AMPH"/>
    <property type="match status" value="1"/>
</dbReference>
<evidence type="ECO:0000256" key="1">
    <source>
        <dbReference type="SAM" id="SignalP"/>
    </source>
</evidence>
<dbReference type="Gene3D" id="3.40.710.10">
    <property type="entry name" value="DD-peptidase/beta-lactamase superfamily"/>
    <property type="match status" value="1"/>
</dbReference>
<gene>
    <name evidence="3" type="ORF">AOZ06_22730</name>
</gene>
<dbReference type="InterPro" id="IPR001466">
    <property type="entry name" value="Beta-lactam-related"/>
</dbReference>
<dbReference type="InterPro" id="IPR012338">
    <property type="entry name" value="Beta-lactam/transpept-like"/>
</dbReference>
<reference evidence="3 4" key="1">
    <citation type="submission" date="2015-07" db="EMBL/GenBank/DDBJ databases">
        <title>Genome sequencing of Kibdelosporangium phytohabitans.</title>
        <authorList>
            <person name="Qin S."/>
            <person name="Xing K."/>
        </authorList>
    </citation>
    <scope>NUCLEOTIDE SEQUENCE [LARGE SCALE GENOMIC DNA]</scope>
    <source>
        <strain evidence="3 4">KLBMP1111</strain>
    </source>
</reference>
<evidence type="ECO:0000259" key="2">
    <source>
        <dbReference type="Pfam" id="PF00144"/>
    </source>
</evidence>
<dbReference type="InterPro" id="IPR050491">
    <property type="entry name" value="AmpC-like"/>
</dbReference>
<feature type="chain" id="PRO_5006035548" description="Beta-lactamase-related domain-containing protein" evidence="1">
    <location>
        <begin position="23"/>
        <end position="385"/>
    </location>
</feature>
<feature type="domain" description="Beta-lactamase-related" evidence="2">
    <location>
        <begin position="37"/>
        <end position="365"/>
    </location>
</feature>
<accession>A0A0N9HVV9</accession>
<dbReference type="EMBL" id="CP012752">
    <property type="protein sequence ID" value="ALG09349.1"/>
    <property type="molecule type" value="Genomic_DNA"/>
</dbReference>
<dbReference type="Proteomes" id="UP000063699">
    <property type="component" value="Chromosome"/>
</dbReference>